<dbReference type="Proteomes" id="UP001164472">
    <property type="component" value="Chromosome"/>
</dbReference>
<accession>A0A9E8HSY4</accession>
<dbReference type="AlphaFoldDB" id="A0A9E8HSY4"/>
<dbReference type="PANTHER" id="PTHR33973:SF4">
    <property type="entry name" value="OS07G0153300 PROTEIN"/>
    <property type="match status" value="1"/>
</dbReference>
<proteinExistence type="predicted"/>
<sequence length="297" mass="34558">MIQRSAEQKGSLTVKHSAIYTGNIRHRRYVPNGHAFTYPLFMLYIDLDELPTLFSTKWFCSLERFNLVSFKRKDYFAPEEPDLKQAVVDRVTEDFISNGQAAPAITHVRVLMHARYLNVVFNPVVFYYCYDDQQNLLAILAEITNTPWAERHDYVLPVGVTTDEMNYRTAGQDKHIFSFAKKFHVSPFNPMNMDYRWVFGLPEESLVVHMENTMEALANGMGSSANSMDDDRDSGSVVEKHFDATLTLERKSFEEEISKTLIQYPVMTVKVVLGIYWQAFRLWVKRNPFYDHPKHSE</sequence>
<evidence type="ECO:0000313" key="2">
    <source>
        <dbReference type="Proteomes" id="UP001164472"/>
    </source>
</evidence>
<evidence type="ECO:0000313" key="1">
    <source>
        <dbReference type="EMBL" id="UZW75956.1"/>
    </source>
</evidence>
<name>A0A9E8HSY4_9ALTE</name>
<dbReference type="KEGG" id="asem:NNL22_05075"/>
<reference evidence="1" key="1">
    <citation type="submission" date="2022-07" db="EMBL/GenBank/DDBJ databases">
        <title>Alkalimarinus sp. nov., isolated from gut of a Alitta virens.</title>
        <authorList>
            <person name="Yang A.I."/>
            <person name="Shin N.-R."/>
        </authorList>
    </citation>
    <scope>NUCLEOTIDE SEQUENCE</scope>
    <source>
        <strain evidence="1">FA028</strain>
    </source>
</reference>
<gene>
    <name evidence="1" type="ORF">NNL22_05075</name>
</gene>
<dbReference type="RefSeq" id="WP_251811705.1">
    <property type="nucleotide sequence ID" value="NZ_CP101527.1"/>
</dbReference>
<dbReference type="PANTHER" id="PTHR33973">
    <property type="entry name" value="OS07G0153300 PROTEIN"/>
    <property type="match status" value="1"/>
</dbReference>
<keyword evidence="2" id="KW-1185">Reference proteome</keyword>
<protein>
    <submittedName>
        <fullName evidence="1">DUF1365 domain-containing protein</fullName>
    </submittedName>
</protein>
<dbReference type="EMBL" id="CP101527">
    <property type="protein sequence ID" value="UZW75956.1"/>
    <property type="molecule type" value="Genomic_DNA"/>
</dbReference>
<organism evidence="1 2">
    <name type="scientific">Alkalimarinus sediminis</name>
    <dbReference type="NCBI Taxonomy" id="1632866"/>
    <lineage>
        <taxon>Bacteria</taxon>
        <taxon>Pseudomonadati</taxon>
        <taxon>Pseudomonadota</taxon>
        <taxon>Gammaproteobacteria</taxon>
        <taxon>Alteromonadales</taxon>
        <taxon>Alteromonadaceae</taxon>
        <taxon>Alkalimarinus</taxon>
    </lineage>
</organism>
<dbReference type="InterPro" id="IPR010775">
    <property type="entry name" value="DUF1365"/>
</dbReference>
<dbReference type="Pfam" id="PF07103">
    <property type="entry name" value="DUF1365"/>
    <property type="match status" value="1"/>
</dbReference>